<gene>
    <name evidence="1" type="ORF">FHU41_001982</name>
</gene>
<dbReference type="RefSeq" id="WP_179389476.1">
    <property type="nucleotide sequence ID" value="NZ_JACBYQ010000002.1"/>
</dbReference>
<reference evidence="1 2" key="1">
    <citation type="submission" date="2020-07" db="EMBL/GenBank/DDBJ databases">
        <title>Sequencing the genomes of 1000 actinobacteria strains.</title>
        <authorList>
            <person name="Klenk H.-P."/>
        </authorList>
    </citation>
    <scope>NUCLEOTIDE SEQUENCE [LARGE SCALE GENOMIC DNA]</scope>
    <source>
        <strain evidence="1 2">DSM 102047</strain>
    </source>
</reference>
<dbReference type="Proteomes" id="UP000521748">
    <property type="component" value="Unassembled WGS sequence"/>
</dbReference>
<name>A0A7Y9LUA6_9MICC</name>
<protein>
    <submittedName>
        <fullName evidence="1">CRISPR system Cascade subunit CasA</fullName>
    </submittedName>
</protein>
<dbReference type="CDD" id="cd09729">
    <property type="entry name" value="Cse1_I-E"/>
    <property type="match status" value="1"/>
</dbReference>
<dbReference type="NCBIfam" id="TIGR02547">
    <property type="entry name" value="casA_cse1"/>
    <property type="match status" value="1"/>
</dbReference>
<dbReference type="EMBL" id="JACBYQ010000002">
    <property type="protein sequence ID" value="NYE95732.1"/>
    <property type="molecule type" value="Genomic_DNA"/>
</dbReference>
<evidence type="ECO:0000313" key="2">
    <source>
        <dbReference type="Proteomes" id="UP000521748"/>
    </source>
</evidence>
<dbReference type="AlphaFoldDB" id="A0A7Y9LUA6"/>
<accession>A0A7Y9LUA6</accession>
<dbReference type="InterPro" id="IPR013381">
    <property type="entry name" value="CRISPR-assoc_prot_Cse1"/>
</dbReference>
<organism evidence="1 2">
    <name type="scientific">Psychromicrobium silvestre</name>
    <dbReference type="NCBI Taxonomy" id="1645614"/>
    <lineage>
        <taxon>Bacteria</taxon>
        <taxon>Bacillati</taxon>
        <taxon>Actinomycetota</taxon>
        <taxon>Actinomycetes</taxon>
        <taxon>Micrococcales</taxon>
        <taxon>Micrococcaceae</taxon>
        <taxon>Psychromicrobium</taxon>
    </lineage>
</organism>
<proteinExistence type="predicted"/>
<evidence type="ECO:0000313" key="1">
    <source>
        <dbReference type="EMBL" id="NYE95732.1"/>
    </source>
</evidence>
<dbReference type="Gene3D" id="1.10.132.100">
    <property type="match status" value="1"/>
</dbReference>
<comment type="caution">
    <text evidence="1">The sequence shown here is derived from an EMBL/GenBank/DDBJ whole genome shotgun (WGS) entry which is preliminary data.</text>
</comment>
<sequence>MPDAVEEAADSFNLIDQPWVQVRYLDGKVAEVSLTQAFHEAEKIAQLVGELPTQGFAIFRLLLAILYRSLDEDFSSEQDWQELWQSGLPLKEIDSYLDRFRDRFDLLHSEEPFFQVADLHTEKNEDKEIALLVFDVPANNRLFTTRAGSGLERLSFAEASRWLINTQAFDYSGIKSGAVGDPRVKNGKGYGIGVGLAGRLGGVMIEGRNLRETLLLNLVVPAEREANDPDDLPPWEKPHFGPAEEVEGRLPTGPVDLYTWQSRRVRLFFDSDSVVRCLVSNGDKIATLDLFGEEPMTAWRRSPSQERTLGRTPIYTPRPHNPSRLFWRGISALLPKKSQAASANDPENTIPPGVISWISSLLNLGYLDRNSFVSLRAIGVLYPDQNNSTVGEVLDDRLNVSLALLSETDSALAAEAEHAVVLAEEAVQALRNLAKDLVLAAGGEGDGDRQRVEEVAYAALDRPYRHWLKTLRPGEDSEDAAEKWRIMSRNIVMGLGQELLSTTGVTAWKGREVNGYLVNVPRAEEKFDNKMNEVFGTRSRGAQDE</sequence>
<keyword evidence="2" id="KW-1185">Reference proteome</keyword>
<dbReference type="Pfam" id="PF09481">
    <property type="entry name" value="CRISPR_Cse1"/>
    <property type="match status" value="1"/>
</dbReference>